<name>A0ABU5JKT8_9ACTN</name>
<protein>
    <submittedName>
        <fullName evidence="4">GNAT family N-acetyltransferase</fullName>
    </submittedName>
</protein>
<dbReference type="PANTHER" id="PTHR43877">
    <property type="entry name" value="AMINOALKYLPHOSPHONATE N-ACETYLTRANSFERASE-RELATED-RELATED"/>
    <property type="match status" value="1"/>
</dbReference>
<dbReference type="EMBL" id="JAXOTQ010000043">
    <property type="protein sequence ID" value="MDZ5493242.1"/>
    <property type="molecule type" value="Genomic_DNA"/>
</dbReference>
<gene>
    <name evidence="4" type="ORF">U2F25_27885</name>
</gene>
<dbReference type="RefSeq" id="WP_322442866.1">
    <property type="nucleotide sequence ID" value="NZ_JAXOTQ010000043.1"/>
</dbReference>
<evidence type="ECO:0000256" key="1">
    <source>
        <dbReference type="ARBA" id="ARBA00022679"/>
    </source>
</evidence>
<proteinExistence type="predicted"/>
<dbReference type="SUPFAM" id="SSF55729">
    <property type="entry name" value="Acyl-CoA N-acyltransferases (Nat)"/>
    <property type="match status" value="2"/>
</dbReference>
<evidence type="ECO:0000259" key="3">
    <source>
        <dbReference type="PROSITE" id="PS51186"/>
    </source>
</evidence>
<dbReference type="CDD" id="cd04301">
    <property type="entry name" value="NAT_SF"/>
    <property type="match status" value="1"/>
</dbReference>
<feature type="domain" description="N-acetyltransferase" evidence="3">
    <location>
        <begin position="166"/>
        <end position="305"/>
    </location>
</feature>
<dbReference type="PANTHER" id="PTHR43877:SF1">
    <property type="entry name" value="ACETYLTRANSFERASE"/>
    <property type="match status" value="1"/>
</dbReference>
<dbReference type="Gene3D" id="3.40.630.30">
    <property type="match status" value="1"/>
</dbReference>
<dbReference type="Proteomes" id="UP001290101">
    <property type="component" value="Unassembled WGS sequence"/>
</dbReference>
<evidence type="ECO:0000313" key="5">
    <source>
        <dbReference type="Proteomes" id="UP001290101"/>
    </source>
</evidence>
<dbReference type="InterPro" id="IPR016181">
    <property type="entry name" value="Acyl_CoA_acyltransferase"/>
</dbReference>
<keyword evidence="5" id="KW-1185">Reference proteome</keyword>
<keyword evidence="1" id="KW-0808">Transferase</keyword>
<evidence type="ECO:0000256" key="2">
    <source>
        <dbReference type="ARBA" id="ARBA00023315"/>
    </source>
</evidence>
<organism evidence="4 5">
    <name type="scientific">Micromonospora sicca</name>
    <dbReference type="NCBI Taxonomy" id="2202420"/>
    <lineage>
        <taxon>Bacteria</taxon>
        <taxon>Bacillati</taxon>
        <taxon>Actinomycetota</taxon>
        <taxon>Actinomycetes</taxon>
        <taxon>Micromonosporales</taxon>
        <taxon>Micromonosporaceae</taxon>
        <taxon>Micromonospora</taxon>
    </lineage>
</organism>
<dbReference type="InterPro" id="IPR050832">
    <property type="entry name" value="Bact_Acetyltransf"/>
</dbReference>
<reference evidence="4 5" key="1">
    <citation type="submission" date="2023-12" db="EMBL/GenBank/DDBJ databases">
        <title>Micromonospora sp. nov., isolated from Atacama Desert.</title>
        <authorList>
            <person name="Carro L."/>
            <person name="Golinska P."/>
            <person name="Klenk H.-P."/>
            <person name="Goodfellow M."/>
        </authorList>
    </citation>
    <scope>NUCLEOTIDE SEQUENCE [LARGE SCALE GENOMIC DNA]</scope>
    <source>
        <strain evidence="4 5">4G53</strain>
    </source>
</reference>
<dbReference type="Pfam" id="PF00583">
    <property type="entry name" value="Acetyltransf_1"/>
    <property type="match status" value="1"/>
</dbReference>
<accession>A0ABU5JKT8</accession>
<feature type="domain" description="N-acetyltransferase" evidence="3">
    <location>
        <begin position="3"/>
        <end position="144"/>
    </location>
</feature>
<sequence length="305" mass="32492">MIFVPRPFRPADAPAVAALLRAANPHVLVSPELIAWQATANPPAERYALLVAESTGEVVGVARTGLLHESAEPGLGFADVTVHPGRRGGGVGSALLAAAEERLVGLGARTAYAKVADDPSPLGFAERRGYRRGRRALFLRLELATAALPDLPVPPGVILASAADLADPRPLYEADLDAARDEPGDVGMDEISYPDWLAAYWDRPDLDRALTRLAMVDDAVAAFSLALTDGRRGYRSGMTGTRPAHRRGGLAGLVKVAALRGARRAGFRYALTTNDAGNDAMLTLNHRLGYRTVGGEWRYLRNVCG</sequence>
<dbReference type="InterPro" id="IPR000182">
    <property type="entry name" value="GNAT_dom"/>
</dbReference>
<evidence type="ECO:0000313" key="4">
    <source>
        <dbReference type="EMBL" id="MDZ5493242.1"/>
    </source>
</evidence>
<comment type="caution">
    <text evidence="4">The sequence shown here is derived from an EMBL/GenBank/DDBJ whole genome shotgun (WGS) entry which is preliminary data.</text>
</comment>
<keyword evidence="2" id="KW-0012">Acyltransferase</keyword>
<dbReference type="PROSITE" id="PS51186">
    <property type="entry name" value="GNAT"/>
    <property type="match status" value="2"/>
</dbReference>